<feature type="region of interest" description="Disordered" evidence="1">
    <location>
        <begin position="222"/>
        <end position="243"/>
    </location>
</feature>
<protein>
    <submittedName>
        <fullName evidence="2">Uncharacterized protein</fullName>
    </submittedName>
</protein>
<keyword evidence="3" id="KW-1185">Reference proteome</keyword>
<evidence type="ECO:0000256" key="1">
    <source>
        <dbReference type="SAM" id="MobiDB-lite"/>
    </source>
</evidence>
<organism evidence="2 3">
    <name type="scientific">Mycena pura</name>
    <dbReference type="NCBI Taxonomy" id="153505"/>
    <lineage>
        <taxon>Eukaryota</taxon>
        <taxon>Fungi</taxon>
        <taxon>Dikarya</taxon>
        <taxon>Basidiomycota</taxon>
        <taxon>Agaricomycotina</taxon>
        <taxon>Agaricomycetes</taxon>
        <taxon>Agaricomycetidae</taxon>
        <taxon>Agaricales</taxon>
        <taxon>Marasmiineae</taxon>
        <taxon>Mycenaceae</taxon>
        <taxon>Mycena</taxon>
    </lineage>
</organism>
<accession>A0AAD6YBM7</accession>
<comment type="caution">
    <text evidence="2">The sequence shown here is derived from an EMBL/GenBank/DDBJ whole genome shotgun (WGS) entry which is preliminary data.</text>
</comment>
<dbReference type="Proteomes" id="UP001219525">
    <property type="component" value="Unassembled WGS sequence"/>
</dbReference>
<sequence length="243" mass="25985">MHNGSSFGVPESKSAARAHEWIAEAALERQNRHYVPSSTTSWALCALQNYSDPCLQKLKRAAQRTQDRLAFDAHARLDPLPPRGLQHVAEARHCRRVRYAAGGDTLAASSAVCDASLHQAAARGEGWAIRIVADSDDSHASHQLPWRNVSAADFGWAAAAVGDTPDAESSVGQDSLELGIDGGAVESSAGHVIEDDADGYSDAPGFMLTRTASPEPWWVAHPGHSLEEVDDSPSPPTYSRTSL</sequence>
<dbReference type="AlphaFoldDB" id="A0AAD6YBM7"/>
<name>A0AAD6YBM7_9AGAR</name>
<proteinExistence type="predicted"/>
<evidence type="ECO:0000313" key="2">
    <source>
        <dbReference type="EMBL" id="KAJ7207599.1"/>
    </source>
</evidence>
<evidence type="ECO:0000313" key="3">
    <source>
        <dbReference type="Proteomes" id="UP001219525"/>
    </source>
</evidence>
<gene>
    <name evidence="2" type="ORF">GGX14DRAFT_396420</name>
</gene>
<reference evidence="2" key="1">
    <citation type="submission" date="2023-03" db="EMBL/GenBank/DDBJ databases">
        <title>Massive genome expansion in bonnet fungi (Mycena s.s.) driven by repeated elements and novel gene families across ecological guilds.</title>
        <authorList>
            <consortium name="Lawrence Berkeley National Laboratory"/>
            <person name="Harder C.B."/>
            <person name="Miyauchi S."/>
            <person name="Viragh M."/>
            <person name="Kuo A."/>
            <person name="Thoen E."/>
            <person name="Andreopoulos B."/>
            <person name="Lu D."/>
            <person name="Skrede I."/>
            <person name="Drula E."/>
            <person name="Henrissat B."/>
            <person name="Morin E."/>
            <person name="Kohler A."/>
            <person name="Barry K."/>
            <person name="LaButti K."/>
            <person name="Morin E."/>
            <person name="Salamov A."/>
            <person name="Lipzen A."/>
            <person name="Mereny Z."/>
            <person name="Hegedus B."/>
            <person name="Baldrian P."/>
            <person name="Stursova M."/>
            <person name="Weitz H."/>
            <person name="Taylor A."/>
            <person name="Grigoriev I.V."/>
            <person name="Nagy L.G."/>
            <person name="Martin F."/>
            <person name="Kauserud H."/>
        </authorList>
    </citation>
    <scope>NUCLEOTIDE SEQUENCE</scope>
    <source>
        <strain evidence="2">9144</strain>
    </source>
</reference>
<dbReference type="EMBL" id="JARJCW010000036">
    <property type="protein sequence ID" value="KAJ7207599.1"/>
    <property type="molecule type" value="Genomic_DNA"/>
</dbReference>